<keyword evidence="8" id="KW-0902">Two-component regulatory system</keyword>
<dbReference type="SUPFAM" id="SSF55874">
    <property type="entry name" value="ATPase domain of HSP90 chaperone/DNA topoisomerase II/histidine kinase"/>
    <property type="match status" value="1"/>
</dbReference>
<dbReference type="InterPro" id="IPR003661">
    <property type="entry name" value="HisK_dim/P_dom"/>
</dbReference>
<dbReference type="InterPro" id="IPR004358">
    <property type="entry name" value="Sig_transdc_His_kin-like_C"/>
</dbReference>
<dbReference type="Pfam" id="PF00072">
    <property type="entry name" value="Response_reg"/>
    <property type="match status" value="1"/>
</dbReference>
<dbReference type="Pfam" id="PF13181">
    <property type="entry name" value="TPR_8"/>
    <property type="match status" value="4"/>
</dbReference>
<keyword evidence="15" id="KW-0732">Signal</keyword>
<evidence type="ECO:0000259" key="17">
    <source>
        <dbReference type="PROSITE" id="PS50110"/>
    </source>
</evidence>
<evidence type="ECO:0000256" key="13">
    <source>
        <dbReference type="SAM" id="Coils"/>
    </source>
</evidence>
<reference evidence="18 19" key="1">
    <citation type="journal article" date="2018" name="J. Microbiol.">
        <title>Aestuariibaculum marinum sp. nov., a marine bacterium isolated from seawater in South Korea.</title>
        <authorList>
            <person name="Choi J."/>
            <person name="Lee D."/>
            <person name="Jang J.H."/>
            <person name="Cha S."/>
            <person name="Seo T."/>
        </authorList>
    </citation>
    <scope>NUCLEOTIDE SEQUENCE [LARGE SCALE GENOMIC DNA]</scope>
    <source>
        <strain evidence="18 19">IP7</strain>
    </source>
</reference>
<evidence type="ECO:0000256" key="4">
    <source>
        <dbReference type="ARBA" id="ARBA00022679"/>
    </source>
</evidence>
<keyword evidence="13" id="KW-0175">Coiled coil</keyword>
<dbReference type="PROSITE" id="PS50109">
    <property type="entry name" value="HIS_KIN"/>
    <property type="match status" value="1"/>
</dbReference>
<evidence type="ECO:0000256" key="2">
    <source>
        <dbReference type="ARBA" id="ARBA00012438"/>
    </source>
</evidence>
<dbReference type="PROSITE" id="PS50293">
    <property type="entry name" value="TPR_REGION"/>
    <property type="match status" value="1"/>
</dbReference>
<dbReference type="Pfam" id="PF02518">
    <property type="entry name" value="HATPase_c"/>
    <property type="match status" value="1"/>
</dbReference>
<keyword evidence="14" id="KW-0472">Membrane</keyword>
<keyword evidence="19" id="KW-1185">Reference proteome</keyword>
<feature type="transmembrane region" description="Helical" evidence="14">
    <location>
        <begin position="533"/>
        <end position="553"/>
    </location>
</feature>
<name>A0A8J6Q3L6_9FLAO</name>
<dbReference type="CDD" id="cd17546">
    <property type="entry name" value="REC_hyHK_CKI1_RcsC-like"/>
    <property type="match status" value="1"/>
</dbReference>
<keyword evidence="6" id="KW-0418">Kinase</keyword>
<evidence type="ECO:0000256" key="3">
    <source>
        <dbReference type="ARBA" id="ARBA00022553"/>
    </source>
</evidence>
<dbReference type="PROSITE" id="PS50110">
    <property type="entry name" value="RESPONSE_REGULATORY"/>
    <property type="match status" value="1"/>
</dbReference>
<accession>A0A8J6Q3L6</accession>
<dbReference type="FunFam" id="3.30.565.10:FF:000010">
    <property type="entry name" value="Sensor histidine kinase RcsC"/>
    <property type="match status" value="1"/>
</dbReference>
<keyword evidence="14" id="KW-1133">Transmembrane helix</keyword>
<feature type="chain" id="PRO_5035279117" description="Sensory/regulatory protein RpfC" evidence="15">
    <location>
        <begin position="21"/>
        <end position="968"/>
    </location>
</feature>
<dbReference type="SUPFAM" id="SSF48452">
    <property type="entry name" value="TPR-like"/>
    <property type="match status" value="1"/>
</dbReference>
<dbReference type="RefSeq" id="WP_188222594.1">
    <property type="nucleotide sequence ID" value="NZ_JACVXD010000002.1"/>
</dbReference>
<dbReference type="Gene3D" id="3.40.50.2300">
    <property type="match status" value="1"/>
</dbReference>
<dbReference type="Gene3D" id="1.25.40.10">
    <property type="entry name" value="Tetratricopeptide repeat domain"/>
    <property type="match status" value="2"/>
</dbReference>
<feature type="modified residue" description="4-aspartylphosphate" evidence="11">
    <location>
        <position position="891"/>
    </location>
</feature>
<dbReference type="SUPFAM" id="SSF47384">
    <property type="entry name" value="Homodimeric domain of signal transducing histidine kinase"/>
    <property type="match status" value="1"/>
</dbReference>
<dbReference type="CDD" id="cd16922">
    <property type="entry name" value="HATPase_EvgS-ArcB-TorS-like"/>
    <property type="match status" value="1"/>
</dbReference>
<dbReference type="Pfam" id="PF00512">
    <property type="entry name" value="HisKA"/>
    <property type="match status" value="1"/>
</dbReference>
<keyword evidence="5" id="KW-0547">Nucleotide-binding</keyword>
<dbReference type="InterPro" id="IPR019734">
    <property type="entry name" value="TPR_rpt"/>
</dbReference>
<evidence type="ECO:0000256" key="6">
    <source>
        <dbReference type="ARBA" id="ARBA00022777"/>
    </source>
</evidence>
<dbReference type="SMART" id="SM00028">
    <property type="entry name" value="TPR"/>
    <property type="match status" value="5"/>
</dbReference>
<evidence type="ECO:0000313" key="19">
    <source>
        <dbReference type="Proteomes" id="UP000621516"/>
    </source>
</evidence>
<dbReference type="SMART" id="SM00388">
    <property type="entry name" value="HisKA"/>
    <property type="match status" value="1"/>
</dbReference>
<feature type="coiled-coil region" evidence="13">
    <location>
        <begin position="558"/>
        <end position="585"/>
    </location>
</feature>
<evidence type="ECO:0000256" key="8">
    <source>
        <dbReference type="ARBA" id="ARBA00023012"/>
    </source>
</evidence>
<evidence type="ECO:0000256" key="1">
    <source>
        <dbReference type="ARBA" id="ARBA00000085"/>
    </source>
</evidence>
<keyword evidence="4" id="KW-0808">Transferase</keyword>
<dbReference type="CDD" id="cd00082">
    <property type="entry name" value="HisKA"/>
    <property type="match status" value="1"/>
</dbReference>
<dbReference type="InterPro" id="IPR005467">
    <property type="entry name" value="His_kinase_dom"/>
</dbReference>
<evidence type="ECO:0000256" key="12">
    <source>
        <dbReference type="PROSITE-ProRule" id="PRU00339"/>
    </source>
</evidence>
<proteinExistence type="predicted"/>
<keyword evidence="14" id="KW-0812">Transmembrane</keyword>
<dbReference type="InterPro" id="IPR011006">
    <property type="entry name" value="CheY-like_superfamily"/>
</dbReference>
<comment type="subunit">
    <text evidence="9">At low DSF concentrations, interacts with RpfF.</text>
</comment>
<dbReference type="EC" id="2.7.13.3" evidence="2"/>
<evidence type="ECO:0000256" key="11">
    <source>
        <dbReference type="PROSITE-ProRule" id="PRU00169"/>
    </source>
</evidence>
<evidence type="ECO:0000256" key="5">
    <source>
        <dbReference type="ARBA" id="ARBA00022741"/>
    </source>
</evidence>
<dbReference type="InterPro" id="IPR011990">
    <property type="entry name" value="TPR-like_helical_dom_sf"/>
</dbReference>
<dbReference type="InterPro" id="IPR003594">
    <property type="entry name" value="HATPase_dom"/>
</dbReference>
<comment type="caution">
    <text evidence="18">The sequence shown here is derived from an EMBL/GenBank/DDBJ whole genome shotgun (WGS) entry which is preliminary data.</text>
</comment>
<feature type="signal peptide" evidence="15">
    <location>
        <begin position="1"/>
        <end position="20"/>
    </location>
</feature>
<organism evidence="18 19">
    <name type="scientific">Aestuariibaculum marinum</name>
    <dbReference type="NCBI Taxonomy" id="2683592"/>
    <lineage>
        <taxon>Bacteria</taxon>
        <taxon>Pseudomonadati</taxon>
        <taxon>Bacteroidota</taxon>
        <taxon>Flavobacteriia</taxon>
        <taxon>Flavobacteriales</taxon>
        <taxon>Flavobacteriaceae</taxon>
    </lineage>
</organism>
<evidence type="ECO:0000256" key="7">
    <source>
        <dbReference type="ARBA" id="ARBA00022840"/>
    </source>
</evidence>
<dbReference type="SMART" id="SM00448">
    <property type="entry name" value="REC"/>
    <property type="match status" value="1"/>
</dbReference>
<dbReference type="PANTHER" id="PTHR45339:SF1">
    <property type="entry name" value="HYBRID SIGNAL TRANSDUCTION HISTIDINE KINASE J"/>
    <property type="match status" value="1"/>
</dbReference>
<dbReference type="InterPro" id="IPR036890">
    <property type="entry name" value="HATPase_C_sf"/>
</dbReference>
<feature type="repeat" description="TPR" evidence="12">
    <location>
        <begin position="246"/>
        <end position="279"/>
    </location>
</feature>
<dbReference type="Gene3D" id="3.30.565.10">
    <property type="entry name" value="Histidine kinase-like ATPase, C-terminal domain"/>
    <property type="match status" value="1"/>
</dbReference>
<dbReference type="GO" id="GO:0000155">
    <property type="term" value="F:phosphorelay sensor kinase activity"/>
    <property type="evidence" value="ECO:0007669"/>
    <property type="project" value="InterPro"/>
</dbReference>
<dbReference type="SUPFAM" id="SSF52172">
    <property type="entry name" value="CheY-like"/>
    <property type="match status" value="1"/>
</dbReference>
<keyword evidence="3 11" id="KW-0597">Phosphoprotein</keyword>
<feature type="domain" description="Response regulatory" evidence="17">
    <location>
        <begin position="840"/>
        <end position="959"/>
    </location>
</feature>
<protein>
    <recommendedName>
        <fullName evidence="10">Sensory/regulatory protein RpfC</fullName>
        <ecNumber evidence="2">2.7.13.3</ecNumber>
    </recommendedName>
</protein>
<evidence type="ECO:0000256" key="10">
    <source>
        <dbReference type="ARBA" id="ARBA00068150"/>
    </source>
</evidence>
<dbReference type="SMART" id="SM00387">
    <property type="entry name" value="HATPase_c"/>
    <property type="match status" value="1"/>
</dbReference>
<dbReference type="FunFam" id="1.10.287.130:FF:000002">
    <property type="entry name" value="Two-component osmosensing histidine kinase"/>
    <property type="match status" value="1"/>
</dbReference>
<feature type="domain" description="Histidine kinase" evidence="16">
    <location>
        <begin position="592"/>
        <end position="813"/>
    </location>
</feature>
<dbReference type="EMBL" id="JACVXD010000002">
    <property type="protein sequence ID" value="MBD0823278.1"/>
    <property type="molecule type" value="Genomic_DNA"/>
</dbReference>
<dbReference type="PROSITE" id="PS50005">
    <property type="entry name" value="TPR"/>
    <property type="match status" value="1"/>
</dbReference>
<dbReference type="InterPro" id="IPR001789">
    <property type="entry name" value="Sig_transdc_resp-reg_receiver"/>
</dbReference>
<comment type="catalytic activity">
    <reaction evidence="1">
        <text>ATP + protein L-histidine = ADP + protein N-phospho-L-histidine.</text>
        <dbReference type="EC" id="2.7.13.3"/>
    </reaction>
</comment>
<dbReference type="GO" id="GO:0005524">
    <property type="term" value="F:ATP binding"/>
    <property type="evidence" value="ECO:0007669"/>
    <property type="project" value="UniProtKB-KW"/>
</dbReference>
<dbReference type="PRINTS" id="PR00344">
    <property type="entry name" value="BCTRLSENSOR"/>
</dbReference>
<evidence type="ECO:0000313" key="18">
    <source>
        <dbReference type="EMBL" id="MBD0823278.1"/>
    </source>
</evidence>
<dbReference type="Proteomes" id="UP000621516">
    <property type="component" value="Unassembled WGS sequence"/>
</dbReference>
<keyword evidence="12" id="KW-0802">TPR repeat</keyword>
<sequence>MKHLITLFFFAFLFANSVQGQVAPIDSLFQVFKDTSKTPEMRLKAYDELYSYLVDPEKNKGMAPKDLFDIVDKLNFGSDTALDLSNKSSKTFNRGKVYLLKGSYSFINNNQSMDCDYLMKALEVGMEEQDYVVIGGALESLLTFNCKNLSKERAIQLMLDLNSKDLTAEEQLNLYSSMSRFIVNDSIKSILFKNLPATLKSKTVRNYKLQGFFSEVLRNLDSKIARPLFNRIETALDVPEARDKLTPMYLSLGEFYVLNEKYPEALKAFQKALKLSEELHFEIDNLENVWVSMGEIHSNIENFEEAQKYTLKGLEIAKQKEESRNLARIYLSMASVKTEMKEPEMAFKYIDSAVVLMAPRASEDKTCEQCMNYALLVKSKVFNGLARYREALSQLLDLEPFYKDNLASRVQPLLYQEIGKAYVGLGEFKQAISSIEKGMAYPHVTLLDDKRNYEILAKSYKELGNYQKSLEAYEKFVAANDSITKFRNSQETIRLELENAFRQERFRDSLVVEKTVLEKELKFEKQLRKEQTFRNLVIGAAILALLVALGLYNRLNFIKKTQRVLKEKNRVIEAEKEKAKSSERAKHQFLANMSHEIRTPMNAIKGMTDILLRRNPKKEQLDYLNAIKESLNSLLVIIDDVLDLSKIESGKIELEKIPFSISEEVYKVVQIMKYKAEEKGVSLNVDFDQHIPMVKGDSVRLRQVLLNLVGNAIKFTSAGQVVVKLDRKIEESGGNLEVHFSVLDTGIGIEEDKLVNVFKSFEQAQTDTNRKFGGTGLGLSISKKIVKLHGGKIWAESKKGKGSTFHFVIPYEPFIIPSNLNGKTHTDEFDLLKDQLKGLKVLLVEDNAFNAVVAKEELEDNIQGVEVRIAENGEVALDKLQNELFDVVLMDIQMPVMNGFECTKAIRQLKDSVGHIPIIAMTANVLKEEVVRCFEAGMNDFVPKPFDVADLLQKIYKVTGKEHKVLKS</sequence>
<keyword evidence="7" id="KW-0067">ATP-binding</keyword>
<dbReference type="PANTHER" id="PTHR45339">
    <property type="entry name" value="HYBRID SIGNAL TRANSDUCTION HISTIDINE KINASE J"/>
    <property type="match status" value="1"/>
</dbReference>
<evidence type="ECO:0000256" key="15">
    <source>
        <dbReference type="SAM" id="SignalP"/>
    </source>
</evidence>
<evidence type="ECO:0000256" key="9">
    <source>
        <dbReference type="ARBA" id="ARBA00064003"/>
    </source>
</evidence>
<dbReference type="InterPro" id="IPR036097">
    <property type="entry name" value="HisK_dim/P_sf"/>
</dbReference>
<evidence type="ECO:0000259" key="16">
    <source>
        <dbReference type="PROSITE" id="PS50109"/>
    </source>
</evidence>
<gene>
    <name evidence="18" type="ORF">ICJ85_04525</name>
</gene>
<evidence type="ECO:0000256" key="14">
    <source>
        <dbReference type="SAM" id="Phobius"/>
    </source>
</evidence>
<dbReference type="Gene3D" id="1.10.287.130">
    <property type="match status" value="1"/>
</dbReference>
<dbReference type="AlphaFoldDB" id="A0A8J6Q3L6"/>